<dbReference type="RefSeq" id="XP_025510627.1">
    <property type="nucleotide sequence ID" value="XM_025665401.1"/>
</dbReference>
<dbReference type="GeneID" id="37168803"/>
<protein>
    <submittedName>
        <fullName evidence="1">Uncharacterized protein</fullName>
    </submittedName>
</protein>
<evidence type="ECO:0000313" key="1">
    <source>
        <dbReference type="EMBL" id="RAH52705.1"/>
    </source>
</evidence>
<keyword evidence="2" id="KW-1185">Reference proteome</keyword>
<organism evidence="1 2">
    <name type="scientific">Aspergillus piperis CBS 112811</name>
    <dbReference type="NCBI Taxonomy" id="1448313"/>
    <lineage>
        <taxon>Eukaryota</taxon>
        <taxon>Fungi</taxon>
        <taxon>Dikarya</taxon>
        <taxon>Ascomycota</taxon>
        <taxon>Pezizomycotina</taxon>
        <taxon>Eurotiomycetes</taxon>
        <taxon>Eurotiomycetidae</taxon>
        <taxon>Eurotiales</taxon>
        <taxon>Aspergillaceae</taxon>
        <taxon>Aspergillus</taxon>
        <taxon>Aspergillus subgen. Circumdati</taxon>
    </lineage>
</organism>
<sequence>MPPSPLLFHSPNDWTSNQLEDSRLVRHFNASLDEILGDDYLPKDGDEEFESLAMEFAEPTETEFKNLWRTATRARYRRNIFLPVFRPLCEMLNSDVFFDASNQAVFSFMEIILRRVHLDKPLQSSRIHTMSFEVTGIRGEVECEGVLLDCSMPHSPLVVFSVAKDGDYNFKGQVAQLLLQKTVAYQKNLSRRAFVIFMDSTNLQLTMADPPREYLDALLHEKRPDSRLHLYHSELYNLCNRRRRKEALRVLLGLVRLLDADGLTRRLP</sequence>
<proteinExistence type="predicted"/>
<dbReference type="AlphaFoldDB" id="A0A8G1QWK9"/>
<accession>A0A8G1QWK9</accession>
<name>A0A8G1QWK9_9EURO</name>
<reference evidence="1 2" key="1">
    <citation type="submission" date="2018-02" db="EMBL/GenBank/DDBJ databases">
        <title>The genomes of Aspergillus section Nigri reveals drivers in fungal speciation.</title>
        <authorList>
            <consortium name="DOE Joint Genome Institute"/>
            <person name="Vesth T.C."/>
            <person name="Nybo J."/>
            <person name="Theobald S."/>
            <person name="Brandl J."/>
            <person name="Frisvad J.C."/>
            <person name="Nielsen K.F."/>
            <person name="Lyhne E.K."/>
            <person name="Kogle M.E."/>
            <person name="Kuo A."/>
            <person name="Riley R."/>
            <person name="Clum A."/>
            <person name="Nolan M."/>
            <person name="Lipzen A."/>
            <person name="Salamov A."/>
            <person name="Henrissat B."/>
            <person name="Wiebenga A."/>
            <person name="De vries R.P."/>
            <person name="Grigoriev I.V."/>
            <person name="Mortensen U.H."/>
            <person name="Andersen M.R."/>
            <person name="Baker S.E."/>
        </authorList>
    </citation>
    <scope>NUCLEOTIDE SEQUENCE [LARGE SCALE GENOMIC DNA]</scope>
    <source>
        <strain evidence="1 2">CBS 112811</strain>
    </source>
</reference>
<dbReference type="EMBL" id="KZ825082">
    <property type="protein sequence ID" value="RAH52705.1"/>
    <property type="molecule type" value="Genomic_DNA"/>
</dbReference>
<gene>
    <name evidence="1" type="ORF">BO85DRAFT_524210</name>
</gene>
<dbReference type="Proteomes" id="UP000249526">
    <property type="component" value="Unassembled WGS sequence"/>
</dbReference>
<evidence type="ECO:0000313" key="2">
    <source>
        <dbReference type="Proteomes" id="UP000249526"/>
    </source>
</evidence>